<protein>
    <submittedName>
        <fullName evidence="1">Uncharacterized protein</fullName>
    </submittedName>
</protein>
<name>A0A7X6DSN9_9BACT</name>
<proteinExistence type="predicted"/>
<gene>
    <name evidence="1" type="ORF">MNODULE_17825</name>
</gene>
<evidence type="ECO:0000313" key="1">
    <source>
        <dbReference type="EMBL" id="NKE72614.1"/>
    </source>
</evidence>
<accession>A0A7X6DSN9</accession>
<dbReference type="Proteomes" id="UP000534783">
    <property type="component" value="Unassembled WGS sequence"/>
</dbReference>
<comment type="caution">
    <text evidence="1">The sequence shown here is derived from an EMBL/GenBank/DDBJ whole genome shotgun (WGS) entry which is preliminary data.</text>
</comment>
<keyword evidence="2" id="KW-1185">Reference proteome</keyword>
<reference evidence="1 2" key="1">
    <citation type="journal article" date="2020" name="Nature">
        <title>Bacterial chemolithoautotrophy via manganese oxidation.</title>
        <authorList>
            <person name="Yu H."/>
            <person name="Leadbetter J.R."/>
        </authorList>
    </citation>
    <scope>NUCLEOTIDE SEQUENCE [LARGE SCALE GENOMIC DNA]</scope>
    <source>
        <strain evidence="1 2">Mn-1</strain>
    </source>
</reference>
<evidence type="ECO:0000313" key="2">
    <source>
        <dbReference type="Proteomes" id="UP000534783"/>
    </source>
</evidence>
<dbReference type="SUPFAM" id="SSF53850">
    <property type="entry name" value="Periplasmic binding protein-like II"/>
    <property type="match status" value="1"/>
</dbReference>
<dbReference type="RefSeq" id="WP_168062432.1">
    <property type="nucleotide sequence ID" value="NZ_VTOW01000003.1"/>
</dbReference>
<organism evidence="1 2">
    <name type="scientific">Candidatus Manganitrophus noduliformans</name>
    <dbReference type="NCBI Taxonomy" id="2606439"/>
    <lineage>
        <taxon>Bacteria</taxon>
        <taxon>Pseudomonadati</taxon>
        <taxon>Nitrospirota</taxon>
        <taxon>Nitrospiria</taxon>
        <taxon>Candidatus Troglogloeales</taxon>
        <taxon>Candidatus Manganitrophaceae</taxon>
        <taxon>Candidatus Manganitrophus</taxon>
    </lineage>
</organism>
<dbReference type="Gene3D" id="3.40.190.10">
    <property type="entry name" value="Periplasmic binding protein-like II"/>
    <property type="match status" value="1"/>
</dbReference>
<dbReference type="EMBL" id="VTOW01000003">
    <property type="protein sequence ID" value="NKE72614.1"/>
    <property type="molecule type" value="Genomic_DNA"/>
</dbReference>
<dbReference type="AlphaFoldDB" id="A0A7X6DSN9"/>
<sequence length="157" mass="17920">MKSLSLTILVILLTFTLCAGAYGLELAVIVNKENPIDDLSSEELIRIFKQEKQYWDQRKKIYFLMQETGSVEKEIVLRKIYKMDPEALKKFWLAKMFRGEISSFPKTLRSNGAVKRFISRSPMSIGYIDAAETDDSVKTLSIDGKRPGEPGYSLADR</sequence>